<reference evidence="2 3" key="1">
    <citation type="journal article" date="2004" name="Nature">
        <title>Genome sequence of the ultrasmall unicellular red alga Cyanidioschyzon merolae 10D.</title>
        <authorList>
            <person name="Matsuzaki M."/>
            <person name="Misumi O."/>
            <person name="Shin-i T."/>
            <person name="Maruyama S."/>
            <person name="Takahara M."/>
            <person name="Miyagishima S."/>
            <person name="Mori T."/>
            <person name="Nishida K."/>
            <person name="Yagisawa F."/>
            <person name="Nishida K."/>
            <person name="Yoshida Y."/>
            <person name="Nishimura Y."/>
            <person name="Nakao S."/>
            <person name="Kobayashi T."/>
            <person name="Momoyama Y."/>
            <person name="Higashiyama T."/>
            <person name="Minoda A."/>
            <person name="Sano M."/>
            <person name="Nomoto H."/>
            <person name="Oishi K."/>
            <person name="Hayashi H."/>
            <person name="Ohta F."/>
            <person name="Nishizaka S."/>
            <person name="Haga S."/>
            <person name="Miura S."/>
            <person name="Morishita T."/>
            <person name="Kabeya Y."/>
            <person name="Terasawa K."/>
            <person name="Suzuki Y."/>
            <person name="Ishii Y."/>
            <person name="Asakawa S."/>
            <person name="Takano H."/>
            <person name="Ohta N."/>
            <person name="Kuroiwa H."/>
            <person name="Tanaka K."/>
            <person name="Shimizu N."/>
            <person name="Sugano S."/>
            <person name="Sato N."/>
            <person name="Nozaki H."/>
            <person name="Ogasawara N."/>
            <person name="Kohara Y."/>
            <person name="Kuroiwa T."/>
        </authorList>
    </citation>
    <scope>NUCLEOTIDE SEQUENCE [LARGE SCALE GENOMIC DNA]</scope>
    <source>
        <strain evidence="2 3">10D</strain>
    </source>
</reference>
<dbReference type="PANTHER" id="PTHR35509">
    <property type="entry name" value="DOMAIN PROTEIN, PUTATIVE (DUF1995)-RELATED"/>
    <property type="match status" value="1"/>
</dbReference>
<dbReference type="EMBL" id="AP006497">
    <property type="protein sequence ID" value="BAM81455.1"/>
    <property type="molecule type" value="Genomic_DNA"/>
</dbReference>
<evidence type="ECO:0000313" key="2">
    <source>
        <dbReference type="EMBL" id="BAM81455.1"/>
    </source>
</evidence>
<dbReference type="AlphaFoldDB" id="M1V5Y0"/>
<dbReference type="Gramene" id="CMO077CT">
    <property type="protein sequence ID" value="CMO077CT"/>
    <property type="gene ID" value="CMO077C"/>
</dbReference>
<dbReference type="InterPro" id="IPR018962">
    <property type="entry name" value="DUF1995"/>
</dbReference>
<proteinExistence type="predicted"/>
<organism evidence="2 3">
    <name type="scientific">Cyanidioschyzon merolae (strain NIES-3377 / 10D)</name>
    <name type="common">Unicellular red alga</name>
    <dbReference type="NCBI Taxonomy" id="280699"/>
    <lineage>
        <taxon>Eukaryota</taxon>
        <taxon>Rhodophyta</taxon>
        <taxon>Bangiophyceae</taxon>
        <taxon>Cyanidiales</taxon>
        <taxon>Cyanidiaceae</taxon>
        <taxon>Cyanidioschyzon</taxon>
    </lineage>
</organism>
<dbReference type="Pfam" id="PF09353">
    <property type="entry name" value="DUF1995"/>
    <property type="match status" value="1"/>
</dbReference>
<protein>
    <recommendedName>
        <fullName evidence="1">DUF1995 domain-containing protein</fullName>
    </recommendedName>
</protein>
<dbReference type="Proteomes" id="UP000007014">
    <property type="component" value="Chromosome 15"/>
</dbReference>
<dbReference type="OrthoDB" id="5696at2759"/>
<keyword evidence="3" id="KW-1185">Reference proteome</keyword>
<dbReference type="KEGG" id="cme:CYME_CMO077C"/>
<dbReference type="PANTHER" id="PTHR35509:SF1">
    <property type="entry name" value="DOMAIN PROTEIN, PUTATIVE (DUF1995)-RELATED"/>
    <property type="match status" value="1"/>
</dbReference>
<sequence>MFLTPVGTSCTGTLRRPIIGRQRLQTAKLGRLVARTAVPDSLEVAVAQAQEATRRALANSLRQLRLELDTSLGDETYSRLKQTLPFLRLLCLALLQSDESLRSSLRVLLPDEGAAAALRNDWKSEDQLSSVPVFSIESRVRRRELVAEAREHTVTCLAVTPRATEVDALQELARAANEHDSLRLIVLNPELIDMGATGLGLAARRLRDRLLNGLEPVYYLRTAPWGLVLRVYPDAWSVWIDRERYLAVKGEHEAENAANDDDAFVCIADDWQEQPTGDALADLVESFMNPEQALSGPLAGLMQSWRSLQRFLRALRQT</sequence>
<name>M1V5Y0_CYAM1</name>
<accession>M1V5Y0</accession>
<dbReference type="OMA" id="FFCPRAS"/>
<feature type="domain" description="DUF1995" evidence="1">
    <location>
        <begin position="39"/>
        <end position="245"/>
    </location>
</feature>
<dbReference type="STRING" id="280699.M1V5Y0"/>
<evidence type="ECO:0000259" key="1">
    <source>
        <dbReference type="Pfam" id="PF09353"/>
    </source>
</evidence>
<dbReference type="eggNOG" id="ENOG502QRI3">
    <property type="taxonomic scope" value="Eukaryota"/>
</dbReference>
<dbReference type="RefSeq" id="XP_005537491.1">
    <property type="nucleotide sequence ID" value="XM_005537434.1"/>
</dbReference>
<gene>
    <name evidence="2" type="ORF">CYME_CMO077C</name>
</gene>
<dbReference type="GeneID" id="16995563"/>
<dbReference type="InterPro" id="IPR053021">
    <property type="entry name" value="Chloroplast_ADK"/>
</dbReference>
<dbReference type="HOGENOM" id="CLU_875380_0_0_1"/>
<reference evidence="2 3" key="2">
    <citation type="journal article" date="2007" name="BMC Biol.">
        <title>A 100%-complete sequence reveals unusually simple genomic features in the hot-spring red alga Cyanidioschyzon merolae.</title>
        <authorList>
            <person name="Nozaki H."/>
            <person name="Takano H."/>
            <person name="Misumi O."/>
            <person name="Terasawa K."/>
            <person name="Matsuzaki M."/>
            <person name="Maruyama S."/>
            <person name="Nishida K."/>
            <person name="Yagisawa F."/>
            <person name="Yoshida Y."/>
            <person name="Fujiwara T."/>
            <person name="Takio S."/>
            <person name="Tamura K."/>
            <person name="Chung S.J."/>
            <person name="Nakamura S."/>
            <person name="Kuroiwa H."/>
            <person name="Tanaka K."/>
            <person name="Sato N."/>
            <person name="Kuroiwa T."/>
        </authorList>
    </citation>
    <scope>NUCLEOTIDE SEQUENCE [LARGE SCALE GENOMIC DNA]</scope>
    <source>
        <strain evidence="2 3">10D</strain>
    </source>
</reference>
<evidence type="ECO:0000313" key="3">
    <source>
        <dbReference type="Proteomes" id="UP000007014"/>
    </source>
</evidence>